<evidence type="ECO:0000256" key="5">
    <source>
        <dbReference type="ARBA" id="ARBA00022840"/>
    </source>
</evidence>
<evidence type="ECO:0000313" key="8">
    <source>
        <dbReference type="EMBL" id="TXK37564.1"/>
    </source>
</evidence>
<dbReference type="AlphaFoldDB" id="A0A5C8JLR6"/>
<dbReference type="EC" id="2.5.1.17" evidence="6"/>
<dbReference type="OrthoDB" id="9778896at2"/>
<gene>
    <name evidence="8" type="ORF">FVR03_15095</name>
</gene>
<accession>A0A5C8JLR6</accession>
<dbReference type="InterPro" id="IPR036451">
    <property type="entry name" value="CblAdoTrfase-like_sf"/>
</dbReference>
<dbReference type="FunFam" id="1.20.1200.10:FF:000001">
    <property type="entry name" value="Cob(I)yrinic acid a,c-diamide adenosyltransferase"/>
    <property type="match status" value="1"/>
</dbReference>
<dbReference type="InterPro" id="IPR016030">
    <property type="entry name" value="CblAdoTrfase-like"/>
</dbReference>
<proteinExistence type="inferred from homology"/>
<dbReference type="Proteomes" id="UP000321926">
    <property type="component" value="Unassembled WGS sequence"/>
</dbReference>
<evidence type="ECO:0000313" key="9">
    <source>
        <dbReference type="Proteomes" id="UP000321926"/>
    </source>
</evidence>
<comment type="similarity">
    <text evidence="1 6">Belongs to the Cob(I)alamin adenosyltransferase family.</text>
</comment>
<evidence type="ECO:0000256" key="4">
    <source>
        <dbReference type="ARBA" id="ARBA00022741"/>
    </source>
</evidence>
<dbReference type="GO" id="GO:0009236">
    <property type="term" value="P:cobalamin biosynthetic process"/>
    <property type="evidence" value="ECO:0007669"/>
    <property type="project" value="UniProtKB-UniRule"/>
</dbReference>
<dbReference type="UniPathway" id="UPA00148">
    <property type="reaction ID" value="UER00233"/>
</dbReference>
<keyword evidence="6" id="KW-0169">Cobalamin biosynthesis</keyword>
<dbReference type="Pfam" id="PF01923">
    <property type="entry name" value="Cob_adeno_trans"/>
    <property type="match status" value="1"/>
</dbReference>
<dbReference type="GO" id="GO:0005524">
    <property type="term" value="F:ATP binding"/>
    <property type="evidence" value="ECO:0007669"/>
    <property type="project" value="UniProtKB-UniRule"/>
</dbReference>
<dbReference type="RefSeq" id="WP_147922591.1">
    <property type="nucleotide sequence ID" value="NZ_VRTY01000059.1"/>
</dbReference>
<comment type="catalytic activity">
    <reaction evidence="6">
        <text>2 cob(II)alamin + reduced [electron-transfer flavoprotein] + 2 ATP = 2 adenosylcob(III)alamin + 2 triphosphate + oxidized [electron-transfer flavoprotein] + 3 H(+)</text>
        <dbReference type="Rhea" id="RHEA:28671"/>
        <dbReference type="Rhea" id="RHEA-COMP:10685"/>
        <dbReference type="Rhea" id="RHEA-COMP:10686"/>
        <dbReference type="ChEBI" id="CHEBI:15378"/>
        <dbReference type="ChEBI" id="CHEBI:16304"/>
        <dbReference type="ChEBI" id="CHEBI:18036"/>
        <dbReference type="ChEBI" id="CHEBI:18408"/>
        <dbReference type="ChEBI" id="CHEBI:30616"/>
        <dbReference type="ChEBI" id="CHEBI:57692"/>
        <dbReference type="ChEBI" id="CHEBI:58307"/>
        <dbReference type="EC" id="2.5.1.17"/>
    </reaction>
</comment>
<comment type="pathway">
    <text evidence="6">Cofactor biosynthesis; adenosylcobalamin biosynthesis; adenosylcobalamin from cob(II)yrinate a,c-diamide: step 2/7.</text>
</comment>
<evidence type="ECO:0000256" key="1">
    <source>
        <dbReference type="ARBA" id="ARBA00007487"/>
    </source>
</evidence>
<dbReference type="GO" id="GO:0008817">
    <property type="term" value="F:corrinoid adenosyltransferase activity"/>
    <property type="evidence" value="ECO:0007669"/>
    <property type="project" value="UniProtKB-UniRule"/>
</dbReference>
<dbReference type="PANTHER" id="PTHR12213">
    <property type="entry name" value="CORRINOID ADENOSYLTRANSFERASE"/>
    <property type="match status" value="1"/>
</dbReference>
<name>A0A5C8JLR6_9BACT</name>
<evidence type="ECO:0000256" key="6">
    <source>
        <dbReference type="RuleBase" id="RU366026"/>
    </source>
</evidence>
<evidence type="ECO:0000256" key="2">
    <source>
        <dbReference type="ARBA" id="ARBA00011233"/>
    </source>
</evidence>
<sequence>MKIYTKTGDKGTTSLIGGTRVAKSHLRIECYGTVDELNSYIGLVRDQAVNTGRADVLKEIQDRLFTMGASLASDPEKSKMKTPDLLQEDVQLLEREIDAMMAEVPPLRAFVLPGGHQSVSFCHVARCVCRRAERLAIRLQEEAFVEELVIIYLNRLSDYLFALCRKMTYELQAEEVEWKPRV</sequence>
<organism evidence="8 9">
    <name type="scientific">Pontibacter qinzhouensis</name>
    <dbReference type="NCBI Taxonomy" id="2603253"/>
    <lineage>
        <taxon>Bacteria</taxon>
        <taxon>Pseudomonadati</taxon>
        <taxon>Bacteroidota</taxon>
        <taxon>Cytophagia</taxon>
        <taxon>Cytophagales</taxon>
        <taxon>Hymenobacteraceae</taxon>
        <taxon>Pontibacter</taxon>
    </lineage>
</organism>
<dbReference type="NCBIfam" id="TIGR00636">
    <property type="entry name" value="PduO_Nterm"/>
    <property type="match status" value="1"/>
</dbReference>
<dbReference type="EMBL" id="VRTY01000059">
    <property type="protein sequence ID" value="TXK37564.1"/>
    <property type="molecule type" value="Genomic_DNA"/>
</dbReference>
<dbReference type="PANTHER" id="PTHR12213:SF0">
    <property type="entry name" value="CORRINOID ADENOSYLTRANSFERASE MMAB"/>
    <property type="match status" value="1"/>
</dbReference>
<keyword evidence="9" id="KW-1185">Reference proteome</keyword>
<evidence type="ECO:0000259" key="7">
    <source>
        <dbReference type="Pfam" id="PF01923"/>
    </source>
</evidence>
<keyword evidence="5 6" id="KW-0067">ATP-binding</keyword>
<evidence type="ECO:0000256" key="3">
    <source>
        <dbReference type="ARBA" id="ARBA00022679"/>
    </source>
</evidence>
<comment type="caution">
    <text evidence="8">The sequence shown here is derived from an EMBL/GenBank/DDBJ whole genome shotgun (WGS) entry which is preliminary data.</text>
</comment>
<keyword evidence="3 6" id="KW-0808">Transferase</keyword>
<comment type="catalytic activity">
    <reaction evidence="6">
        <text>2 cob(II)yrinate a,c diamide + reduced [electron-transfer flavoprotein] + 2 ATP = 2 adenosylcob(III)yrinate a,c-diamide + 2 triphosphate + oxidized [electron-transfer flavoprotein] + 3 H(+)</text>
        <dbReference type="Rhea" id="RHEA:11528"/>
        <dbReference type="Rhea" id="RHEA-COMP:10685"/>
        <dbReference type="Rhea" id="RHEA-COMP:10686"/>
        <dbReference type="ChEBI" id="CHEBI:15378"/>
        <dbReference type="ChEBI" id="CHEBI:18036"/>
        <dbReference type="ChEBI" id="CHEBI:30616"/>
        <dbReference type="ChEBI" id="CHEBI:57692"/>
        <dbReference type="ChEBI" id="CHEBI:58307"/>
        <dbReference type="ChEBI" id="CHEBI:58503"/>
        <dbReference type="ChEBI" id="CHEBI:58537"/>
        <dbReference type="EC" id="2.5.1.17"/>
    </reaction>
</comment>
<feature type="domain" description="Cobalamin adenosyltransferase-like" evidence="7">
    <location>
        <begin position="3"/>
        <end position="166"/>
    </location>
</feature>
<dbReference type="SUPFAM" id="SSF89028">
    <property type="entry name" value="Cobalamin adenosyltransferase-like"/>
    <property type="match status" value="1"/>
</dbReference>
<protein>
    <recommendedName>
        <fullName evidence="6">Corrinoid adenosyltransferase</fullName>
        <ecNumber evidence="6">2.5.1.17</ecNumber>
    </recommendedName>
    <alternativeName>
        <fullName evidence="6">Cob(II)alamin adenosyltransferase</fullName>
    </alternativeName>
    <alternativeName>
        <fullName evidence="6">Cob(II)yrinic acid a,c-diamide adenosyltransferase</fullName>
    </alternativeName>
    <alternativeName>
        <fullName evidence="6">Cobinamide/cobalamin adenosyltransferase</fullName>
    </alternativeName>
</protein>
<keyword evidence="4 6" id="KW-0547">Nucleotide-binding</keyword>
<dbReference type="InterPro" id="IPR029499">
    <property type="entry name" value="PduO-typ"/>
</dbReference>
<comment type="subunit">
    <text evidence="2">Homotrimer.</text>
</comment>
<dbReference type="Gene3D" id="1.20.1200.10">
    <property type="entry name" value="Cobalamin adenosyltransferase-like"/>
    <property type="match status" value="1"/>
</dbReference>
<reference evidence="8 9" key="1">
    <citation type="submission" date="2019-08" db="EMBL/GenBank/DDBJ databases">
        <authorList>
            <person name="Shi S."/>
        </authorList>
    </citation>
    <scope>NUCLEOTIDE SEQUENCE [LARGE SCALE GENOMIC DNA]</scope>
    <source>
        <strain evidence="8 9">GY10130</strain>
    </source>
</reference>